<dbReference type="OrthoDB" id="332863at2759"/>
<reference evidence="3" key="2">
    <citation type="submission" date="2020-05" db="EMBL/GenBank/DDBJ databases">
        <authorList>
            <person name="Kim H.-S."/>
            <person name="Proctor R.H."/>
            <person name="Brown D.W."/>
        </authorList>
    </citation>
    <scope>NUCLEOTIDE SEQUENCE</scope>
    <source>
        <strain evidence="3">NRRL 20472</strain>
    </source>
</reference>
<dbReference type="InterPro" id="IPR001279">
    <property type="entry name" value="Metallo-B-lactamas"/>
</dbReference>
<evidence type="ECO:0000259" key="2">
    <source>
        <dbReference type="Pfam" id="PF12706"/>
    </source>
</evidence>
<keyword evidence="4" id="KW-1185">Reference proteome</keyword>
<dbReference type="SUPFAM" id="SSF56281">
    <property type="entry name" value="Metallo-hydrolase/oxidoreductase"/>
    <property type="match status" value="1"/>
</dbReference>
<keyword evidence="1" id="KW-0378">Hydrolase</keyword>
<dbReference type="AlphaFoldDB" id="A0A8H4SRM2"/>
<protein>
    <recommendedName>
        <fullName evidence="2">Metallo-beta-lactamase domain-containing protein</fullName>
    </recommendedName>
</protein>
<reference evidence="3" key="1">
    <citation type="journal article" date="2020" name="BMC Genomics">
        <title>Correction to: Identification and distribution of gene clusters required for synthesis of sphingolipid metabolism inhibitors in diverse species of the filamentous fungus Fusarium.</title>
        <authorList>
            <person name="Kim H.S."/>
            <person name="Lohmar J.M."/>
            <person name="Busman M."/>
            <person name="Brown D.W."/>
            <person name="Naumann T.A."/>
            <person name="Divon H.H."/>
            <person name="Lysoe E."/>
            <person name="Uhlig S."/>
            <person name="Proctor R.H."/>
        </authorList>
    </citation>
    <scope>NUCLEOTIDE SEQUENCE</scope>
    <source>
        <strain evidence="3">NRRL 20472</strain>
    </source>
</reference>
<evidence type="ECO:0000313" key="3">
    <source>
        <dbReference type="EMBL" id="KAF4944496.1"/>
    </source>
</evidence>
<dbReference type="Proteomes" id="UP000622797">
    <property type="component" value="Unassembled WGS sequence"/>
</dbReference>
<dbReference type="InterPro" id="IPR050114">
    <property type="entry name" value="UPF0173_UPF0282_UlaG_hydrolase"/>
</dbReference>
<evidence type="ECO:0000313" key="4">
    <source>
        <dbReference type="Proteomes" id="UP000622797"/>
    </source>
</evidence>
<sequence length="279" mass="31073">MAPSTFNSNVFVTHITTATAIVEIDGVRFITDPIFDDGIPQTYDAAPLLPQATEQVPIERSQGPSIGIKQLPFIQGVLLSHEDHFDNLDETGRQVLIGRPVFTTPDGKRNLSEYPEVKALQAWQTLTHRWEGEKWSITGVPCVHLPGGEVTGFVLHKESFGFQPDGRPNVFYFTGDTILLPDVVSRLREKFHVVVALMNLGNAHAPYPDEKAVPQQITMSGEDAVKMFRGLGADVLVPMHYESWTHFTEGEESLREIFEKHGIIDQVAWLSSGKQVMVV</sequence>
<dbReference type="EMBL" id="JABEXW010001338">
    <property type="protein sequence ID" value="KAF4944496.1"/>
    <property type="molecule type" value="Genomic_DNA"/>
</dbReference>
<gene>
    <name evidence="3" type="ORF">FSARC_14659</name>
</gene>
<comment type="caution">
    <text evidence="3">The sequence shown here is derived from an EMBL/GenBank/DDBJ whole genome shotgun (WGS) entry which is preliminary data.</text>
</comment>
<name>A0A8H4SRM2_9HYPO</name>
<dbReference type="Gene3D" id="3.60.15.10">
    <property type="entry name" value="Ribonuclease Z/Hydroxyacylglutathione hydrolase-like"/>
    <property type="match status" value="1"/>
</dbReference>
<feature type="domain" description="Metallo-beta-lactamase" evidence="2">
    <location>
        <begin position="28"/>
        <end position="241"/>
    </location>
</feature>
<dbReference type="InterPro" id="IPR036866">
    <property type="entry name" value="RibonucZ/Hydroxyglut_hydro"/>
</dbReference>
<dbReference type="Pfam" id="PF12706">
    <property type="entry name" value="Lactamase_B_2"/>
    <property type="match status" value="1"/>
</dbReference>
<dbReference type="GO" id="GO:0016787">
    <property type="term" value="F:hydrolase activity"/>
    <property type="evidence" value="ECO:0007669"/>
    <property type="project" value="UniProtKB-KW"/>
</dbReference>
<dbReference type="PANTHER" id="PTHR43546">
    <property type="entry name" value="UPF0173 METAL-DEPENDENT HYDROLASE MJ1163-RELATED"/>
    <property type="match status" value="1"/>
</dbReference>
<accession>A0A8H4SRM2</accession>
<dbReference type="PANTHER" id="PTHR43546:SF9">
    <property type="entry name" value="L-ASCORBATE-6-PHOSPHATE LACTONASE ULAG-RELATED"/>
    <property type="match status" value="1"/>
</dbReference>
<evidence type="ECO:0000256" key="1">
    <source>
        <dbReference type="ARBA" id="ARBA00022801"/>
    </source>
</evidence>
<proteinExistence type="predicted"/>
<organism evidence="3 4">
    <name type="scientific">Fusarium sarcochroum</name>
    <dbReference type="NCBI Taxonomy" id="1208366"/>
    <lineage>
        <taxon>Eukaryota</taxon>
        <taxon>Fungi</taxon>
        <taxon>Dikarya</taxon>
        <taxon>Ascomycota</taxon>
        <taxon>Pezizomycotina</taxon>
        <taxon>Sordariomycetes</taxon>
        <taxon>Hypocreomycetidae</taxon>
        <taxon>Hypocreales</taxon>
        <taxon>Nectriaceae</taxon>
        <taxon>Fusarium</taxon>
        <taxon>Fusarium lateritium species complex</taxon>
    </lineage>
</organism>